<sequence length="58" mass="6813">MNGLQRVIDEFYAALDALRFYGVSQVAELQQLKTLIRRYPESAQRFLEQFGQHRHESG</sequence>
<dbReference type="EMBL" id="BAAABM010000015">
    <property type="protein sequence ID" value="GAA0329740.1"/>
    <property type="molecule type" value="Genomic_DNA"/>
</dbReference>
<dbReference type="Proteomes" id="UP001501822">
    <property type="component" value="Unassembled WGS sequence"/>
</dbReference>
<evidence type="ECO:0000313" key="2">
    <source>
        <dbReference type="Proteomes" id="UP001501822"/>
    </source>
</evidence>
<proteinExistence type="predicted"/>
<organism evidence="1 2">
    <name type="scientific">Actinoallomurus spadix</name>
    <dbReference type="NCBI Taxonomy" id="79912"/>
    <lineage>
        <taxon>Bacteria</taxon>
        <taxon>Bacillati</taxon>
        <taxon>Actinomycetota</taxon>
        <taxon>Actinomycetes</taxon>
        <taxon>Streptosporangiales</taxon>
        <taxon>Thermomonosporaceae</taxon>
        <taxon>Actinoallomurus</taxon>
    </lineage>
</organism>
<name>A0ABN0W9V8_9ACTN</name>
<keyword evidence="2" id="KW-1185">Reference proteome</keyword>
<gene>
    <name evidence="1" type="ORF">GCM10010151_19470</name>
</gene>
<evidence type="ECO:0000313" key="1">
    <source>
        <dbReference type="EMBL" id="GAA0329740.1"/>
    </source>
</evidence>
<comment type="caution">
    <text evidence="1">The sequence shown here is derived from an EMBL/GenBank/DDBJ whole genome shotgun (WGS) entry which is preliminary data.</text>
</comment>
<accession>A0ABN0W9V8</accession>
<dbReference type="RefSeq" id="WP_252806819.1">
    <property type="nucleotide sequence ID" value="NZ_BAAABM010000015.1"/>
</dbReference>
<protein>
    <submittedName>
        <fullName evidence="1">Uncharacterized protein</fullName>
    </submittedName>
</protein>
<reference evidence="1 2" key="1">
    <citation type="journal article" date="2019" name="Int. J. Syst. Evol. Microbiol.">
        <title>The Global Catalogue of Microorganisms (GCM) 10K type strain sequencing project: providing services to taxonomists for standard genome sequencing and annotation.</title>
        <authorList>
            <consortium name="The Broad Institute Genomics Platform"/>
            <consortium name="The Broad Institute Genome Sequencing Center for Infectious Disease"/>
            <person name="Wu L."/>
            <person name="Ma J."/>
        </authorList>
    </citation>
    <scope>NUCLEOTIDE SEQUENCE [LARGE SCALE GENOMIC DNA]</scope>
    <source>
        <strain evidence="1 2">JCM 3146</strain>
    </source>
</reference>